<accession>A0A8H3KSH4</accession>
<comment type="caution">
    <text evidence="1">The sequence shown here is derived from an EMBL/GenBank/DDBJ whole genome shotgun (WGS) entry which is preliminary data.</text>
</comment>
<reference evidence="1" key="1">
    <citation type="submission" date="2019-10" db="EMBL/GenBank/DDBJ databases">
        <title>Conservation and host-specific expression of non-tandemly repeated heterogenous ribosome RNA gene in arbuscular mycorrhizal fungi.</title>
        <authorList>
            <person name="Maeda T."/>
            <person name="Kobayashi Y."/>
            <person name="Nakagawa T."/>
            <person name="Ezawa T."/>
            <person name="Yamaguchi K."/>
            <person name="Bino T."/>
            <person name="Nishimoto Y."/>
            <person name="Shigenobu S."/>
            <person name="Kawaguchi M."/>
        </authorList>
    </citation>
    <scope>NUCLEOTIDE SEQUENCE</scope>
    <source>
        <strain evidence="1">HR1</strain>
    </source>
</reference>
<dbReference type="AlphaFoldDB" id="A0A8H3KSH4"/>
<dbReference type="EMBL" id="BLAL01000005">
    <property type="protein sequence ID" value="GES73019.1"/>
    <property type="molecule type" value="Genomic_DNA"/>
</dbReference>
<sequence>MRSIDINCLILGKIFRRIIFIKIKENEPIAMKYYHILKSERISSQIILHIFVKIEVIIFNCIISDTYSIEISVE</sequence>
<name>A0A8H3KSH4_9GLOM</name>
<dbReference type="Proteomes" id="UP000615446">
    <property type="component" value="Unassembled WGS sequence"/>
</dbReference>
<gene>
    <name evidence="1" type="ORF">RCL2_000056400</name>
</gene>
<evidence type="ECO:0000313" key="2">
    <source>
        <dbReference type="Proteomes" id="UP000615446"/>
    </source>
</evidence>
<proteinExistence type="predicted"/>
<evidence type="ECO:0000313" key="1">
    <source>
        <dbReference type="EMBL" id="GES73019.1"/>
    </source>
</evidence>
<protein>
    <submittedName>
        <fullName evidence="1">Uncharacterized protein</fullName>
    </submittedName>
</protein>
<organism evidence="1 2">
    <name type="scientific">Rhizophagus clarus</name>
    <dbReference type="NCBI Taxonomy" id="94130"/>
    <lineage>
        <taxon>Eukaryota</taxon>
        <taxon>Fungi</taxon>
        <taxon>Fungi incertae sedis</taxon>
        <taxon>Mucoromycota</taxon>
        <taxon>Glomeromycotina</taxon>
        <taxon>Glomeromycetes</taxon>
        <taxon>Glomerales</taxon>
        <taxon>Glomeraceae</taxon>
        <taxon>Rhizophagus</taxon>
    </lineage>
</organism>